<dbReference type="AlphaFoldDB" id="A0A1G6HDH0"/>
<evidence type="ECO:0000313" key="2">
    <source>
        <dbReference type="EMBL" id="SDB92138.1"/>
    </source>
</evidence>
<evidence type="ECO:0000256" key="1">
    <source>
        <dbReference type="SAM" id="SignalP"/>
    </source>
</evidence>
<keyword evidence="3" id="KW-1185">Reference proteome</keyword>
<proteinExistence type="predicted"/>
<feature type="signal peptide" evidence="1">
    <location>
        <begin position="1"/>
        <end position="20"/>
    </location>
</feature>
<sequence length="252" mass="28441">MTIKLHITLLIILLSMGAAAQTSGYAIGTEYGIYAITSPGKTRSSGPAGTCMGIIANHFPNNKLAIYSGIYISEQFTGVTFYRIPVRAAYTLGRRNVTCFDKRNNNGYGTATPPRRGTSTDILDLLLLRFVPRTLEIEGGLSMGYYSKKTSETYEETTTTIVDFGNGNYSFVRESIRSENSNVQFVPTIDLGLRWWYKVWNFRLYVHPTYSYMPWGDNKTTRTNLDTQKIEHLTSHSSFTVTGGLMYVWDYE</sequence>
<evidence type="ECO:0008006" key="4">
    <source>
        <dbReference type="Google" id="ProtNLM"/>
    </source>
</evidence>
<gene>
    <name evidence="2" type="ORF">SAMN05216323_100971</name>
</gene>
<feature type="chain" id="PRO_5011506103" description="Outer membrane protein beta-barrel domain-containing protein" evidence="1">
    <location>
        <begin position="21"/>
        <end position="252"/>
    </location>
</feature>
<organism evidence="2 3">
    <name type="scientific">Williamwhitmania taraxaci</name>
    <dbReference type="NCBI Taxonomy" id="1640674"/>
    <lineage>
        <taxon>Bacteria</taxon>
        <taxon>Pseudomonadati</taxon>
        <taxon>Bacteroidota</taxon>
        <taxon>Bacteroidia</taxon>
        <taxon>Bacteroidales</taxon>
        <taxon>Williamwhitmaniaceae</taxon>
        <taxon>Williamwhitmania</taxon>
    </lineage>
</organism>
<dbReference type="EMBL" id="FMYP01000009">
    <property type="protein sequence ID" value="SDB92138.1"/>
    <property type="molecule type" value="Genomic_DNA"/>
</dbReference>
<keyword evidence="1" id="KW-0732">Signal</keyword>
<dbReference type="STRING" id="1640674.SAMN05216323_100971"/>
<dbReference type="RefSeq" id="WP_092436079.1">
    <property type="nucleotide sequence ID" value="NZ_FMYP01000009.1"/>
</dbReference>
<dbReference type="Proteomes" id="UP000199452">
    <property type="component" value="Unassembled WGS sequence"/>
</dbReference>
<name>A0A1G6HDH0_9BACT</name>
<reference evidence="2 3" key="1">
    <citation type="submission" date="2016-09" db="EMBL/GenBank/DDBJ databases">
        <authorList>
            <person name="Capua I."/>
            <person name="De Benedictis P."/>
            <person name="Joannis T."/>
            <person name="Lombin L.H."/>
            <person name="Cattoli G."/>
        </authorList>
    </citation>
    <scope>NUCLEOTIDE SEQUENCE [LARGE SCALE GENOMIC DNA]</scope>
    <source>
        <strain evidence="2 3">A7P-90m</strain>
    </source>
</reference>
<protein>
    <recommendedName>
        <fullName evidence="4">Outer membrane protein beta-barrel domain-containing protein</fullName>
    </recommendedName>
</protein>
<evidence type="ECO:0000313" key="3">
    <source>
        <dbReference type="Proteomes" id="UP000199452"/>
    </source>
</evidence>
<accession>A0A1G6HDH0</accession>